<evidence type="ECO:0000256" key="1">
    <source>
        <dbReference type="ARBA" id="ARBA00004623"/>
    </source>
</evidence>
<sequence length="131" mass="14677">IVEFVDSSTTPRPLMVMEYLPLGSLAAQDQVSSICDTDMLVVCKQSLEGLSCLHGQNITHRDLKPENILLRSRTPIHINLADLGLAQNRLDLKTFCGSWMYAAPEIFLGQFYTEVVDIWSLAVIVMKFVYG</sequence>
<evidence type="ECO:0000259" key="6">
    <source>
        <dbReference type="PROSITE" id="PS50011"/>
    </source>
</evidence>
<dbReference type="AlphaFoldDB" id="W9XXE2"/>
<dbReference type="GeneID" id="19162576"/>
<dbReference type="PANTHER" id="PTHR24348">
    <property type="entry name" value="SERINE/THREONINE-PROTEIN KINASE UNC-51-RELATED"/>
    <property type="match status" value="1"/>
</dbReference>
<dbReference type="GO" id="GO:0006914">
    <property type="term" value="P:autophagy"/>
    <property type="evidence" value="ECO:0007669"/>
    <property type="project" value="UniProtKB-KW"/>
</dbReference>
<keyword evidence="8" id="KW-1185">Reference proteome</keyword>
<dbReference type="RefSeq" id="XP_007726777.1">
    <property type="nucleotide sequence ID" value="XM_007728587.1"/>
</dbReference>
<evidence type="ECO:0000256" key="5">
    <source>
        <dbReference type="ARBA" id="ARBA00030237"/>
    </source>
</evidence>
<dbReference type="Proteomes" id="UP000019484">
    <property type="component" value="Unassembled WGS sequence"/>
</dbReference>
<reference evidence="7 8" key="1">
    <citation type="submission" date="2013-03" db="EMBL/GenBank/DDBJ databases">
        <title>The Genome Sequence of Capronia coronata CBS 617.96.</title>
        <authorList>
            <consortium name="The Broad Institute Genomics Platform"/>
            <person name="Cuomo C."/>
            <person name="de Hoog S."/>
            <person name="Gorbushina A."/>
            <person name="Walker B."/>
            <person name="Young S.K."/>
            <person name="Zeng Q."/>
            <person name="Gargeya S."/>
            <person name="Fitzgerald M."/>
            <person name="Haas B."/>
            <person name="Abouelleil A."/>
            <person name="Allen A.W."/>
            <person name="Alvarado L."/>
            <person name="Arachchi H.M."/>
            <person name="Berlin A.M."/>
            <person name="Chapman S.B."/>
            <person name="Gainer-Dewar J."/>
            <person name="Goldberg J."/>
            <person name="Griggs A."/>
            <person name="Gujja S."/>
            <person name="Hansen M."/>
            <person name="Howarth C."/>
            <person name="Imamovic A."/>
            <person name="Ireland A."/>
            <person name="Larimer J."/>
            <person name="McCowan C."/>
            <person name="Murphy C."/>
            <person name="Pearson M."/>
            <person name="Poon T.W."/>
            <person name="Priest M."/>
            <person name="Roberts A."/>
            <person name="Saif S."/>
            <person name="Shea T."/>
            <person name="Sisk P."/>
            <person name="Sykes S."/>
            <person name="Wortman J."/>
            <person name="Nusbaum C."/>
            <person name="Birren B."/>
        </authorList>
    </citation>
    <scope>NUCLEOTIDE SEQUENCE [LARGE SCALE GENOMIC DNA]</scope>
    <source>
        <strain evidence="7 8">CBS 617.96</strain>
    </source>
</reference>
<dbReference type="PROSITE" id="PS50011">
    <property type="entry name" value="PROTEIN_KINASE_DOM"/>
    <property type="match status" value="1"/>
</dbReference>
<dbReference type="Gene3D" id="1.10.510.10">
    <property type="entry name" value="Transferase(Phosphotransferase) domain 1"/>
    <property type="match status" value="1"/>
</dbReference>
<dbReference type="eggNOG" id="KOG0578">
    <property type="taxonomic scope" value="Eukaryota"/>
</dbReference>
<dbReference type="STRING" id="1182541.W9XXE2"/>
<evidence type="ECO:0000313" key="8">
    <source>
        <dbReference type="Proteomes" id="UP000019484"/>
    </source>
</evidence>
<dbReference type="GO" id="GO:0005524">
    <property type="term" value="F:ATP binding"/>
    <property type="evidence" value="ECO:0007669"/>
    <property type="project" value="InterPro"/>
</dbReference>
<proteinExistence type="predicted"/>
<dbReference type="InterPro" id="IPR011009">
    <property type="entry name" value="Kinase-like_dom_sf"/>
</dbReference>
<organism evidence="7 8">
    <name type="scientific">Capronia coronata CBS 617.96</name>
    <dbReference type="NCBI Taxonomy" id="1182541"/>
    <lineage>
        <taxon>Eukaryota</taxon>
        <taxon>Fungi</taxon>
        <taxon>Dikarya</taxon>
        <taxon>Ascomycota</taxon>
        <taxon>Pezizomycotina</taxon>
        <taxon>Eurotiomycetes</taxon>
        <taxon>Chaetothyriomycetidae</taxon>
        <taxon>Chaetothyriales</taxon>
        <taxon>Herpotrichiellaceae</taxon>
        <taxon>Capronia</taxon>
    </lineage>
</organism>
<gene>
    <name evidence="7" type="ORF">A1O1_07721</name>
</gene>
<evidence type="ECO:0000256" key="3">
    <source>
        <dbReference type="ARBA" id="ARBA00019599"/>
    </source>
</evidence>
<name>W9XXE2_9EURO</name>
<dbReference type="InterPro" id="IPR000719">
    <property type="entry name" value="Prot_kinase_dom"/>
</dbReference>
<comment type="subcellular location">
    <subcellularLocation>
        <location evidence="1">Preautophagosomal structure membrane</location>
        <topology evidence="1">Peripheral membrane protein</topology>
    </subcellularLocation>
</comment>
<dbReference type="SUPFAM" id="SSF56112">
    <property type="entry name" value="Protein kinase-like (PK-like)"/>
    <property type="match status" value="1"/>
</dbReference>
<feature type="domain" description="Protein kinase" evidence="6">
    <location>
        <begin position="1"/>
        <end position="131"/>
    </location>
</feature>
<dbReference type="PROSITE" id="PS00108">
    <property type="entry name" value="PROTEIN_KINASE_ST"/>
    <property type="match status" value="1"/>
</dbReference>
<feature type="non-terminal residue" evidence="7">
    <location>
        <position position="131"/>
    </location>
</feature>
<dbReference type="HOGENOM" id="CLU_1932500_0_0_1"/>
<dbReference type="SMART" id="SM00220">
    <property type="entry name" value="S_TKc"/>
    <property type="match status" value="1"/>
</dbReference>
<dbReference type="EMBL" id="AMWN01000007">
    <property type="protein sequence ID" value="EXJ81656.1"/>
    <property type="molecule type" value="Genomic_DNA"/>
</dbReference>
<dbReference type="GO" id="GO:0004674">
    <property type="term" value="F:protein serine/threonine kinase activity"/>
    <property type="evidence" value="ECO:0007669"/>
    <property type="project" value="InterPro"/>
</dbReference>
<feature type="non-terminal residue" evidence="7">
    <location>
        <position position="1"/>
    </location>
</feature>
<evidence type="ECO:0000313" key="7">
    <source>
        <dbReference type="EMBL" id="EXJ81656.1"/>
    </source>
</evidence>
<evidence type="ECO:0000256" key="4">
    <source>
        <dbReference type="ARBA" id="ARBA00023006"/>
    </source>
</evidence>
<dbReference type="InterPro" id="IPR045269">
    <property type="entry name" value="Atg1-like"/>
</dbReference>
<dbReference type="InterPro" id="IPR008271">
    <property type="entry name" value="Ser/Thr_kinase_AS"/>
</dbReference>
<dbReference type="OrthoDB" id="4129984at2759"/>
<dbReference type="GO" id="GO:0034045">
    <property type="term" value="C:phagophore assembly site membrane"/>
    <property type="evidence" value="ECO:0007669"/>
    <property type="project" value="UniProtKB-SubCell"/>
</dbReference>
<dbReference type="GO" id="GO:0010506">
    <property type="term" value="P:regulation of autophagy"/>
    <property type="evidence" value="ECO:0007669"/>
    <property type="project" value="InterPro"/>
</dbReference>
<comment type="caution">
    <text evidence="7">The sequence shown here is derived from an EMBL/GenBank/DDBJ whole genome shotgun (WGS) entry which is preliminary data.</text>
</comment>
<accession>W9XXE2</accession>
<protein>
    <recommendedName>
        <fullName evidence="2">Serine/threonine-protein kinase ATG1</fullName>
    </recommendedName>
    <alternativeName>
        <fullName evidence="5">Autophagy-related protein 1</fullName>
    </alternativeName>
    <alternativeName>
        <fullName evidence="3">Serine/threonine-protein kinase atg1</fullName>
    </alternativeName>
</protein>
<dbReference type="Pfam" id="PF00069">
    <property type="entry name" value="Pkinase"/>
    <property type="match status" value="1"/>
</dbReference>
<evidence type="ECO:0000256" key="2">
    <source>
        <dbReference type="ARBA" id="ARBA00018572"/>
    </source>
</evidence>
<keyword evidence="4" id="KW-0072">Autophagy</keyword>